<dbReference type="AlphaFoldDB" id="A0A9P6QI24"/>
<protein>
    <recommendedName>
        <fullName evidence="8">RNA polymerase II assembly factor Rtp1 C-terminal domain-containing protein</fullName>
    </recommendedName>
</protein>
<proteinExistence type="inferred from homology"/>
<evidence type="ECO:0000259" key="4">
    <source>
        <dbReference type="Pfam" id="PF10363"/>
    </source>
</evidence>
<dbReference type="PANTHER" id="PTHR20959:SF1">
    <property type="entry name" value="TRANSPORT AND GOLGI ORGANIZATION PROTEIN 6 HOMOLOG"/>
    <property type="match status" value="1"/>
</dbReference>
<accession>A0A9P6QI24</accession>
<dbReference type="Pfam" id="PF10363">
    <property type="entry name" value="RTP1_C1"/>
    <property type="match status" value="1"/>
</dbReference>
<feature type="domain" description="RNA polymerase II assembly factor Rtp1 C-terminal" evidence="3">
    <location>
        <begin position="1111"/>
        <end position="1139"/>
    </location>
</feature>
<evidence type="ECO:0000259" key="5">
    <source>
        <dbReference type="Pfam" id="PF23565"/>
    </source>
</evidence>
<dbReference type="Proteomes" id="UP000807716">
    <property type="component" value="Unassembled WGS sequence"/>
</dbReference>
<dbReference type="GO" id="GO:0009306">
    <property type="term" value="P:protein secretion"/>
    <property type="evidence" value="ECO:0007669"/>
    <property type="project" value="TreeGrafter"/>
</dbReference>
<dbReference type="OrthoDB" id="39591at2759"/>
<dbReference type="InterPro" id="IPR019414">
    <property type="entry name" value="Rtp1_C2"/>
</dbReference>
<evidence type="ECO:0008006" key="8">
    <source>
        <dbReference type="Google" id="ProtNLM"/>
    </source>
</evidence>
<evidence type="ECO:0000259" key="3">
    <source>
        <dbReference type="Pfam" id="PF10304"/>
    </source>
</evidence>
<feature type="domain" description="RNA polymerase II assembly factor Rtp1 C-terminal" evidence="4">
    <location>
        <begin position="840"/>
        <end position="969"/>
    </location>
</feature>
<feature type="region of interest" description="Disordered" evidence="2">
    <location>
        <begin position="989"/>
        <end position="1025"/>
    </location>
</feature>
<dbReference type="InterPro" id="IPR057407">
    <property type="entry name" value="HEAT_TANGO6"/>
</dbReference>
<dbReference type="InterPro" id="IPR016024">
    <property type="entry name" value="ARM-type_fold"/>
</dbReference>
<feature type="compositionally biased region" description="Basic and acidic residues" evidence="2">
    <location>
        <begin position="1007"/>
        <end position="1018"/>
    </location>
</feature>
<name>A0A9P6QI24_9FUNG</name>
<gene>
    <name evidence="6" type="ORF">DFQ27_003550</name>
</gene>
<evidence type="ECO:0000256" key="2">
    <source>
        <dbReference type="SAM" id="MobiDB-lite"/>
    </source>
</evidence>
<comment type="similarity">
    <text evidence="1">Belongs to the Tango6 family.</text>
</comment>
<comment type="caution">
    <text evidence="6">The sequence shown here is derived from an EMBL/GenBank/DDBJ whole genome shotgun (WGS) entry which is preliminary data.</text>
</comment>
<dbReference type="InterPro" id="IPR039600">
    <property type="entry name" value="TANGO6/Rtp1"/>
</dbReference>
<dbReference type="InterPro" id="IPR019451">
    <property type="entry name" value="Rtp1_C1"/>
</dbReference>
<reference evidence="6" key="1">
    <citation type="journal article" date="2020" name="Fungal Divers.">
        <title>Resolving the Mortierellaceae phylogeny through synthesis of multi-gene phylogenetics and phylogenomics.</title>
        <authorList>
            <person name="Vandepol N."/>
            <person name="Liber J."/>
            <person name="Desiro A."/>
            <person name="Na H."/>
            <person name="Kennedy M."/>
            <person name="Barry K."/>
            <person name="Grigoriev I.V."/>
            <person name="Miller A.N."/>
            <person name="O'Donnell K."/>
            <person name="Stajich J.E."/>
            <person name="Bonito G."/>
        </authorList>
    </citation>
    <scope>NUCLEOTIDE SEQUENCE</scope>
    <source>
        <strain evidence="6">BC1065</strain>
    </source>
</reference>
<feature type="domain" description="TANGO6 HEAT repeat" evidence="5">
    <location>
        <begin position="326"/>
        <end position="389"/>
    </location>
</feature>
<organism evidence="6 7">
    <name type="scientific">Actinomortierella ambigua</name>
    <dbReference type="NCBI Taxonomy" id="1343610"/>
    <lineage>
        <taxon>Eukaryota</taxon>
        <taxon>Fungi</taxon>
        <taxon>Fungi incertae sedis</taxon>
        <taxon>Mucoromycota</taxon>
        <taxon>Mortierellomycotina</taxon>
        <taxon>Mortierellomycetes</taxon>
        <taxon>Mortierellales</taxon>
        <taxon>Mortierellaceae</taxon>
        <taxon>Actinomortierella</taxon>
    </lineage>
</organism>
<dbReference type="EMBL" id="JAAAJB010000025">
    <property type="protein sequence ID" value="KAG0269425.1"/>
    <property type="molecule type" value="Genomic_DNA"/>
</dbReference>
<evidence type="ECO:0000313" key="6">
    <source>
        <dbReference type="EMBL" id="KAG0269425.1"/>
    </source>
</evidence>
<dbReference type="Gene3D" id="1.25.10.10">
    <property type="entry name" value="Leucine-rich Repeat Variant"/>
    <property type="match status" value="1"/>
</dbReference>
<dbReference type="Pfam" id="PF10304">
    <property type="entry name" value="RTP1_C2"/>
    <property type="match status" value="1"/>
</dbReference>
<feature type="domain" description="TANGO6 HEAT repeat" evidence="5">
    <location>
        <begin position="415"/>
        <end position="652"/>
    </location>
</feature>
<evidence type="ECO:0000313" key="7">
    <source>
        <dbReference type="Proteomes" id="UP000807716"/>
    </source>
</evidence>
<dbReference type="InterPro" id="IPR011989">
    <property type="entry name" value="ARM-like"/>
</dbReference>
<keyword evidence="7" id="KW-1185">Reference proteome</keyword>
<dbReference type="PANTHER" id="PTHR20959">
    <property type="entry name" value="TRANSPORT AND GOLGI ORGANIZATION PROTEIN 6 FAMILY MEMBER"/>
    <property type="match status" value="1"/>
</dbReference>
<sequence length="1179" mass="129814">MSDNIQNAGIMVGENAQETAPSPAAAETATVSAVATPPDTKALEKQLKKTLYFMNALVGKKLDLSRMDEELESRVRQLDQLRIQESSESCKPDLDKSLEGLHIDSSDVNIRETFVTRSLALLTELDKAMDALLKDREAHDPSNDQELLGLMDQQMFKTPDNSQLKPVDRAKDAAELWRIIDTLGTIVLSPSTRQRFTTLGSILSGRHTTDLYAALIQLAFCPMPKMSSGSPLQQHAPTSPYTTAEKAKLSPATLRARPGATAAPAERSQELLLREKSAKMFHDIFNITEASRSLEALSVLLNASTPSHPTPPWFRAACGRHMSQILLQPGGVRVVLEYMLSGNSMASDTIKLDQLEKMARLVLSVPSQAASMEQYFKGIIPQLLGILEADLQIGFEKPVSSNEGATAHGRQLPPTTQLVHTATFIISRLLAKHPELGQMEIVASEVFPLWMWGTTAGKSPTGSDTIPRADYSNTRTTTGDDDDNDGNVDGGMDPIICSEYDIGKAVLFLHGFLVGNEPSPPLFDAFLNQAALGLYYFYQYATQFRSVLREKAKEILVVYARIMDTSDTVEFLKAVVMRRRPIVSAALKQRLQPLFDKGYIQPLIEMGSAGEAYFAPGPSGGIVLRKRRSVDENAVTQLEMDVDVFLDFMSELEATGEGELAGDIFMYLLNEYQAAKTRGSNAVSPRRMLTMLQLILNMTDKLGPSIMNKLTQIIGLSNNILEQQVVVLERLASKNKEQGDEVANDLRDEEEEEESDLDFLSLVLTLFSAILSENEKLTTQDKHMLGLTLVHLKPLADHPVMEIRRLAHDLLTLIPVRIEDSPAKESRPKTEMELGMEKYASALAALQDQLLPVRAHGLHMLRELILTKSAVFGVPSSIHGQGDSDQPSETGINERELDHALDIFIQHVQEQDSFIYLNAVKGLSALTDAYGAQILKKLMSVYTDKKQDLDTRLKVGEALIQTVQRCGEALGRYTDALLPGLYEVLSTQQETSSSGNDIHAPSQKPTKSRESLKTAEELKAEEDAEAEGGVIDEVSMLRSSALTILATACESSSTALLPQMRYLVDWVLAILDLDQQREVRRAATLVLILLFRAQGGQTLYRVEGDQLKRALRMLRYIEQVDHDPLTRAQARTALADLDDLVRDELGISGGGGSGGGRRRTGGILGGVTLVPSKPDIRYK</sequence>
<dbReference type="Pfam" id="PF23565">
    <property type="entry name" value="ARM_TANGO6"/>
    <property type="match status" value="2"/>
</dbReference>
<evidence type="ECO:0000256" key="1">
    <source>
        <dbReference type="ARBA" id="ARBA00005724"/>
    </source>
</evidence>
<feature type="region of interest" description="Disordered" evidence="2">
    <location>
        <begin position="458"/>
        <end position="487"/>
    </location>
</feature>
<dbReference type="SUPFAM" id="SSF48371">
    <property type="entry name" value="ARM repeat"/>
    <property type="match status" value="1"/>
</dbReference>